<evidence type="ECO:0000313" key="1">
    <source>
        <dbReference type="Proteomes" id="UP000887565"/>
    </source>
</evidence>
<accession>A0A915II32</accession>
<dbReference type="Proteomes" id="UP000887565">
    <property type="component" value="Unplaced"/>
</dbReference>
<evidence type="ECO:0000313" key="2">
    <source>
        <dbReference type="WBParaSite" id="nRc.2.0.1.t13837-RA"/>
    </source>
</evidence>
<name>A0A915II32_ROMCU</name>
<reference evidence="2" key="1">
    <citation type="submission" date="2022-11" db="UniProtKB">
        <authorList>
            <consortium name="WormBaseParasite"/>
        </authorList>
    </citation>
    <scope>IDENTIFICATION</scope>
</reference>
<dbReference type="AlphaFoldDB" id="A0A915II32"/>
<dbReference type="WBParaSite" id="nRc.2.0.1.t13837-RA">
    <property type="protein sequence ID" value="nRc.2.0.1.t13837-RA"/>
    <property type="gene ID" value="nRc.2.0.1.g13837"/>
</dbReference>
<organism evidence="1 2">
    <name type="scientific">Romanomermis culicivorax</name>
    <name type="common">Nematode worm</name>
    <dbReference type="NCBI Taxonomy" id="13658"/>
    <lineage>
        <taxon>Eukaryota</taxon>
        <taxon>Metazoa</taxon>
        <taxon>Ecdysozoa</taxon>
        <taxon>Nematoda</taxon>
        <taxon>Enoplea</taxon>
        <taxon>Dorylaimia</taxon>
        <taxon>Mermithida</taxon>
        <taxon>Mermithoidea</taxon>
        <taxon>Mermithidae</taxon>
        <taxon>Romanomermis</taxon>
    </lineage>
</organism>
<protein>
    <submittedName>
        <fullName evidence="2">Uncharacterized protein</fullName>
    </submittedName>
</protein>
<proteinExistence type="predicted"/>
<sequence>MIENETSAIELNYQDYHSLLKLPVIETKNSRENMFFLFDGSYNVTGFQNVSNVFHVGNGTKIIQGGDYLDYFKISPEVVDGFFDGGDGYDTLDFSEYEVVHVG</sequence>
<keyword evidence="1" id="KW-1185">Reference proteome</keyword>